<accession>A0A6I8MDZ6</accession>
<dbReference type="AlphaFoldDB" id="A0A6I8MDZ6"/>
<dbReference type="RefSeq" id="WP_156683750.1">
    <property type="nucleotide sequence ID" value="NZ_CABWIB010000001.1"/>
</dbReference>
<reference evidence="3 4" key="1">
    <citation type="submission" date="2019-10" db="EMBL/GenBank/DDBJ databases">
        <authorList>
            <person name="Blom J."/>
        </authorList>
    </citation>
    <scope>NUCLEOTIDE SEQUENCE [LARGE SCALE GENOMIC DNA]</scope>
    <source>
        <strain evidence="3 4">ES3154-GLU</strain>
    </source>
</reference>
<proteinExistence type="inferred from homology"/>
<protein>
    <submittedName>
        <fullName evidence="3">Short-chain dehydrogenase/reductase SDR</fullName>
    </submittedName>
</protein>
<dbReference type="Pfam" id="PF00106">
    <property type="entry name" value="adh_short"/>
    <property type="match status" value="1"/>
</dbReference>
<dbReference type="PANTHER" id="PTHR43899:SF13">
    <property type="entry name" value="RH59310P"/>
    <property type="match status" value="1"/>
</dbReference>
<sequence>MKNISIITGATSGIGLEISKIIAKKDTDLLIISSNEENLIKTKETLEKITKNKVFYMPINLINLKEEDIKKIEEYISSYNLLYFINNAGFGDFGKFLETSQIKQDNMIKLNIQALTNLTRLYLKIATKQKEKSYLLNVASTAAYTSGPQMAVYYATKAYVLSFTRAIRYEYKNSKNINISVLSPGPTETNFIKSSSLEASSLFNNLKSMSAQKVAEIAMKNLDKNKAEIIPGIMNKIMVILTKFSPKAMTIAVVSKIMEKK</sequence>
<dbReference type="CDD" id="cd05233">
    <property type="entry name" value="SDR_c"/>
    <property type="match status" value="1"/>
</dbReference>
<dbReference type="InterPro" id="IPR002347">
    <property type="entry name" value="SDR_fam"/>
</dbReference>
<dbReference type="PANTHER" id="PTHR43899">
    <property type="entry name" value="RH59310P"/>
    <property type="match status" value="1"/>
</dbReference>
<dbReference type="Proteomes" id="UP000419017">
    <property type="component" value="Unassembled WGS sequence"/>
</dbReference>
<dbReference type="EMBL" id="CABWIB010000001">
    <property type="protein sequence ID" value="VWL85777.1"/>
    <property type="molecule type" value="Genomic_DNA"/>
</dbReference>
<evidence type="ECO:0000313" key="3">
    <source>
        <dbReference type="EMBL" id="VWL85777.1"/>
    </source>
</evidence>
<evidence type="ECO:0000256" key="2">
    <source>
        <dbReference type="ARBA" id="ARBA00023002"/>
    </source>
</evidence>
<keyword evidence="4" id="KW-1185">Reference proteome</keyword>
<dbReference type="SUPFAM" id="SSF51735">
    <property type="entry name" value="NAD(P)-binding Rossmann-fold domains"/>
    <property type="match status" value="1"/>
</dbReference>
<comment type="similarity">
    <text evidence="1">Belongs to the short-chain dehydrogenases/reductases (SDR) family.</text>
</comment>
<evidence type="ECO:0000256" key="1">
    <source>
        <dbReference type="ARBA" id="ARBA00006484"/>
    </source>
</evidence>
<gene>
    <name evidence="3" type="ORF">OMES3154_01065</name>
</gene>
<dbReference type="GO" id="GO:0016491">
    <property type="term" value="F:oxidoreductase activity"/>
    <property type="evidence" value="ECO:0007669"/>
    <property type="project" value="UniProtKB-KW"/>
</dbReference>
<evidence type="ECO:0000313" key="4">
    <source>
        <dbReference type="Proteomes" id="UP000419017"/>
    </source>
</evidence>
<dbReference type="PRINTS" id="PR00081">
    <property type="entry name" value="GDHRDH"/>
</dbReference>
<keyword evidence="2" id="KW-0560">Oxidoreductase</keyword>
<dbReference type="Gene3D" id="3.40.50.720">
    <property type="entry name" value="NAD(P)-binding Rossmann-like Domain"/>
    <property type="match status" value="1"/>
</dbReference>
<organism evidence="3 4">
    <name type="scientific">Oceanivirga miroungae</name>
    <dbReference type="NCBI Taxonomy" id="1130046"/>
    <lineage>
        <taxon>Bacteria</taxon>
        <taxon>Fusobacteriati</taxon>
        <taxon>Fusobacteriota</taxon>
        <taxon>Fusobacteriia</taxon>
        <taxon>Fusobacteriales</taxon>
        <taxon>Leptotrichiaceae</taxon>
        <taxon>Oceanivirga</taxon>
    </lineage>
</organism>
<name>A0A6I8MDZ6_9FUSO</name>
<dbReference type="InterPro" id="IPR036291">
    <property type="entry name" value="NAD(P)-bd_dom_sf"/>
</dbReference>
<dbReference type="InterPro" id="IPR051019">
    <property type="entry name" value="VLCFA-Steroid_DH"/>
</dbReference>